<evidence type="ECO:0000256" key="2">
    <source>
        <dbReference type="ARBA" id="ARBA00023125"/>
    </source>
</evidence>
<dbReference type="InterPro" id="IPR001647">
    <property type="entry name" value="HTH_TetR"/>
</dbReference>
<comment type="caution">
    <text evidence="6">The sequence shown here is derived from an EMBL/GenBank/DDBJ whole genome shotgun (WGS) entry which is preliminary data.</text>
</comment>
<dbReference type="PANTHER" id="PTHR30055:SF243">
    <property type="entry name" value="HTH-TYPE TRANSCRIPTIONAL REGULATOR RV1816"/>
    <property type="match status" value="1"/>
</dbReference>
<dbReference type="SUPFAM" id="SSF48498">
    <property type="entry name" value="Tetracyclin repressor-like, C-terminal domain"/>
    <property type="match status" value="1"/>
</dbReference>
<name>A0ABS1MHP0_9NOCA</name>
<dbReference type="RefSeq" id="WP_201958343.1">
    <property type="nucleotide sequence ID" value="NZ_JAERRJ010000025.1"/>
</dbReference>
<keyword evidence="1" id="KW-0805">Transcription regulation</keyword>
<dbReference type="Pfam" id="PF00440">
    <property type="entry name" value="TetR_N"/>
    <property type="match status" value="1"/>
</dbReference>
<protein>
    <submittedName>
        <fullName evidence="6">TetR/AcrR family transcriptional regulator</fullName>
    </submittedName>
</protein>
<feature type="domain" description="HTH tetR-type" evidence="5">
    <location>
        <begin position="11"/>
        <end position="71"/>
    </location>
</feature>
<evidence type="ECO:0000313" key="6">
    <source>
        <dbReference type="EMBL" id="MBL1080132.1"/>
    </source>
</evidence>
<gene>
    <name evidence="6" type="ORF">JK358_37635</name>
</gene>
<keyword evidence="3" id="KW-0804">Transcription</keyword>
<dbReference type="SUPFAM" id="SSF46689">
    <property type="entry name" value="Homeodomain-like"/>
    <property type="match status" value="1"/>
</dbReference>
<dbReference type="EMBL" id="JAERRJ010000025">
    <property type="protein sequence ID" value="MBL1080132.1"/>
    <property type="molecule type" value="Genomic_DNA"/>
</dbReference>
<dbReference type="InterPro" id="IPR036271">
    <property type="entry name" value="Tet_transcr_reg_TetR-rel_C_sf"/>
</dbReference>
<accession>A0ABS1MHP0</accession>
<dbReference type="InterPro" id="IPR050109">
    <property type="entry name" value="HTH-type_TetR-like_transc_reg"/>
</dbReference>
<dbReference type="InterPro" id="IPR025996">
    <property type="entry name" value="MT1864/Rv1816-like_C"/>
</dbReference>
<dbReference type="Pfam" id="PF13305">
    <property type="entry name" value="TetR_C_33"/>
    <property type="match status" value="1"/>
</dbReference>
<evidence type="ECO:0000313" key="7">
    <source>
        <dbReference type="Proteomes" id="UP000602198"/>
    </source>
</evidence>
<dbReference type="Gene3D" id="1.10.357.10">
    <property type="entry name" value="Tetracycline Repressor, domain 2"/>
    <property type="match status" value="1"/>
</dbReference>
<reference evidence="6 7" key="1">
    <citation type="submission" date="2021-01" db="EMBL/GenBank/DDBJ databases">
        <title>WGS of actinomycetes isolated from Thailand.</title>
        <authorList>
            <person name="Thawai C."/>
        </authorList>
    </citation>
    <scope>NUCLEOTIDE SEQUENCE [LARGE SCALE GENOMIC DNA]</scope>
    <source>
        <strain evidence="6 7">LPG 2</strain>
    </source>
</reference>
<keyword evidence="7" id="KW-1185">Reference proteome</keyword>
<evidence type="ECO:0000256" key="4">
    <source>
        <dbReference type="PROSITE-ProRule" id="PRU00335"/>
    </source>
</evidence>
<evidence type="ECO:0000259" key="5">
    <source>
        <dbReference type="PROSITE" id="PS50977"/>
    </source>
</evidence>
<dbReference type="PANTHER" id="PTHR30055">
    <property type="entry name" value="HTH-TYPE TRANSCRIPTIONAL REGULATOR RUTR"/>
    <property type="match status" value="1"/>
</dbReference>
<dbReference type="Proteomes" id="UP000602198">
    <property type="component" value="Unassembled WGS sequence"/>
</dbReference>
<sequence>MPATRRERRRAETTAEIKTVALKHLVEDGVDAVSLRAVARELGMASGSAYTYFPTREALLATLAADLRADLAHTLEAARATADTPAAQLIAHGLAYRDWALAHPHEFRLVFSAAAQHADTADYDLCLGLVSLATQARLPQTIHPYDWSEMNQSFAALARTRFPDLQPATLALALRIWGRMHGLVTLELDGILAPQIADPAALYRDELTDLAASLGAPA</sequence>
<evidence type="ECO:0000256" key="3">
    <source>
        <dbReference type="ARBA" id="ARBA00023163"/>
    </source>
</evidence>
<dbReference type="PROSITE" id="PS50977">
    <property type="entry name" value="HTH_TETR_2"/>
    <property type="match status" value="1"/>
</dbReference>
<keyword evidence="2 4" id="KW-0238">DNA-binding</keyword>
<feature type="DNA-binding region" description="H-T-H motif" evidence="4">
    <location>
        <begin position="34"/>
        <end position="53"/>
    </location>
</feature>
<proteinExistence type="predicted"/>
<dbReference type="InterPro" id="IPR009057">
    <property type="entry name" value="Homeodomain-like_sf"/>
</dbReference>
<evidence type="ECO:0000256" key="1">
    <source>
        <dbReference type="ARBA" id="ARBA00023015"/>
    </source>
</evidence>
<organism evidence="6 7">
    <name type="scientific">Nocardia acididurans</name>
    <dbReference type="NCBI Taxonomy" id="2802282"/>
    <lineage>
        <taxon>Bacteria</taxon>
        <taxon>Bacillati</taxon>
        <taxon>Actinomycetota</taxon>
        <taxon>Actinomycetes</taxon>
        <taxon>Mycobacteriales</taxon>
        <taxon>Nocardiaceae</taxon>
        <taxon>Nocardia</taxon>
    </lineage>
</organism>